<dbReference type="OrthoDB" id="4349943at2"/>
<feature type="domain" description="DUF3502" evidence="3">
    <location>
        <begin position="467"/>
        <end position="535"/>
    </location>
</feature>
<dbReference type="Pfam" id="PF01547">
    <property type="entry name" value="SBP_bac_1"/>
    <property type="match status" value="1"/>
</dbReference>
<dbReference type="InterPro" id="IPR050490">
    <property type="entry name" value="Bact_solute-bd_prot1"/>
</dbReference>
<evidence type="ECO:0000256" key="2">
    <source>
        <dbReference type="SAM" id="SignalP"/>
    </source>
</evidence>
<dbReference type="PANTHER" id="PTHR43649:SF17">
    <property type="entry name" value="ABC TRANSPORTER SOLUTE BINDING PROTEIN-SUGAR TRANSPORT"/>
    <property type="match status" value="1"/>
</dbReference>
<protein>
    <submittedName>
        <fullName evidence="4">ABC-type glycerol-3-phosphate transport system substrate-binding protein</fullName>
    </submittedName>
</protein>
<accession>A0A368W8C3</accession>
<dbReference type="RefSeq" id="WP_114379651.1">
    <property type="nucleotide sequence ID" value="NZ_QPJD01000005.1"/>
</dbReference>
<name>A0A368W8C3_9BACL</name>
<dbReference type="PROSITE" id="PS51257">
    <property type="entry name" value="PROKAR_LIPOPROTEIN"/>
    <property type="match status" value="1"/>
</dbReference>
<dbReference type="InterPro" id="IPR022627">
    <property type="entry name" value="DUF3502"/>
</dbReference>
<dbReference type="EMBL" id="QPJD01000005">
    <property type="protein sequence ID" value="RCW48889.1"/>
    <property type="molecule type" value="Genomic_DNA"/>
</dbReference>
<organism evidence="4 5">
    <name type="scientific">Paenibacillus prosopidis</name>
    <dbReference type="NCBI Taxonomy" id="630520"/>
    <lineage>
        <taxon>Bacteria</taxon>
        <taxon>Bacillati</taxon>
        <taxon>Bacillota</taxon>
        <taxon>Bacilli</taxon>
        <taxon>Bacillales</taxon>
        <taxon>Paenibacillaceae</taxon>
        <taxon>Paenibacillus</taxon>
    </lineage>
</organism>
<keyword evidence="2" id="KW-0732">Signal</keyword>
<comment type="caution">
    <text evidence="4">The sequence shown here is derived from an EMBL/GenBank/DDBJ whole genome shotgun (WGS) entry which is preliminary data.</text>
</comment>
<evidence type="ECO:0000256" key="1">
    <source>
        <dbReference type="SAM" id="MobiDB-lite"/>
    </source>
</evidence>
<feature type="compositionally biased region" description="Polar residues" evidence="1">
    <location>
        <begin position="29"/>
        <end position="48"/>
    </location>
</feature>
<reference evidence="4 5" key="1">
    <citation type="submission" date="2018-07" db="EMBL/GenBank/DDBJ databases">
        <title>Genomic Encyclopedia of Type Strains, Phase III (KMG-III): the genomes of soil and plant-associated and newly described type strains.</title>
        <authorList>
            <person name="Whitman W."/>
        </authorList>
    </citation>
    <scope>NUCLEOTIDE SEQUENCE [LARGE SCALE GENOMIC DNA]</scope>
    <source>
        <strain evidence="4 5">CECT 7506</strain>
    </source>
</reference>
<dbReference type="Proteomes" id="UP000252415">
    <property type="component" value="Unassembled WGS sequence"/>
</dbReference>
<dbReference type="AlphaFoldDB" id="A0A368W8C3"/>
<gene>
    <name evidence="4" type="ORF">DFP97_10573</name>
</gene>
<feature type="signal peptide" evidence="2">
    <location>
        <begin position="1"/>
        <end position="22"/>
    </location>
</feature>
<sequence>MKGTRKGLSALLLVTMLVMLLAACSGNKTSNGNDNAQGTNSAQTSNETGAPDPVTLKLMLFGDRPIEMDQVLAEFEKRTKDTLNTKLDIEFNPFADHKQKLNLKMTAGEEVDAAFDAPWGSLNQNVSLGYYQALDKYFNNDEYPGLKKAFSEEFLNANKINGHIYSIPLTNAFYDIEVVYIRKDLREKYGMQPIQSYDDLKTYLEKVQESEKGMIPFALKNDRGFFKMFANEEKMTNAKMISGVSPAFNVILSDDGKKVLGATTLGDSADKYASLPAPYNDPYYFYPQYDKAVEWNKFVQKDVLSEKDPGALFVAGKSAANEATINATAQVRQKLQAAVPGADIELFVYNSKMRNMEAGAIGTDYKAWNDIVIPVTSKNADRTMKFFDWLFSSQENHDLFENGIEGVHWTKDGDRNYKMTDKTTNYLFPGYEFTWSPTMSRINSDNDAETLKLLDYQSKPETYYQQPLAGFVFNAEPVKTEIAKISPLTAQNDPVFKNGIVKDWKAKAEEMNKQMVAYGLEKVRQEVINQVQAFLDNGGK</sequence>
<proteinExistence type="predicted"/>
<keyword evidence="5" id="KW-1185">Reference proteome</keyword>
<feature type="region of interest" description="Disordered" evidence="1">
    <location>
        <begin position="29"/>
        <end position="51"/>
    </location>
</feature>
<evidence type="ECO:0000259" key="3">
    <source>
        <dbReference type="Pfam" id="PF12010"/>
    </source>
</evidence>
<dbReference type="InterPro" id="IPR006059">
    <property type="entry name" value="SBP"/>
</dbReference>
<dbReference type="Pfam" id="PF12010">
    <property type="entry name" value="DUF3502"/>
    <property type="match status" value="1"/>
</dbReference>
<dbReference type="Gene3D" id="3.40.190.10">
    <property type="entry name" value="Periplasmic binding protein-like II"/>
    <property type="match status" value="2"/>
</dbReference>
<dbReference type="PANTHER" id="PTHR43649">
    <property type="entry name" value="ARABINOSE-BINDING PROTEIN-RELATED"/>
    <property type="match status" value="1"/>
</dbReference>
<evidence type="ECO:0000313" key="4">
    <source>
        <dbReference type="EMBL" id="RCW48889.1"/>
    </source>
</evidence>
<evidence type="ECO:0000313" key="5">
    <source>
        <dbReference type="Proteomes" id="UP000252415"/>
    </source>
</evidence>
<dbReference type="SUPFAM" id="SSF53850">
    <property type="entry name" value="Periplasmic binding protein-like II"/>
    <property type="match status" value="1"/>
</dbReference>
<feature type="chain" id="PRO_5038880386" evidence="2">
    <location>
        <begin position="23"/>
        <end position="540"/>
    </location>
</feature>